<comment type="caution">
    <text evidence="1">The sequence shown here is derived from an EMBL/GenBank/DDBJ whole genome shotgun (WGS) entry which is preliminary data.</text>
</comment>
<dbReference type="EMBL" id="JBDODL010000071">
    <property type="protein sequence ID" value="MES1918490.1"/>
    <property type="molecule type" value="Genomic_DNA"/>
</dbReference>
<name>A0ABV2AFQ8_9EUKA</name>
<feature type="non-terminal residue" evidence="1">
    <location>
        <position position="1"/>
    </location>
</feature>
<sequence>IFEKTINLLKFGQFSEKILDFSFDQINTNSNEKQKNLLISANANLIFRRIRTTFQNKEFNDKSKSEKLIEFLIKLENSNSSLNLAKNIKFDDKTRTIKFLGEMLNLDKKKFNPKIFIKMAAILAKDFDFDYLSWLNINTEAKNLKSLKIDLVNFCCNKFYFGHSSQTLCQLFANFGLKI</sequence>
<evidence type="ECO:0000313" key="1">
    <source>
        <dbReference type="EMBL" id="MES1918490.1"/>
    </source>
</evidence>
<reference evidence="1 2" key="1">
    <citation type="journal article" date="2024" name="BMC Biol.">
        <title>Comparative genomics of Ascetosporea gives new insight into the evolutionary basis for animal parasitism in Rhizaria.</title>
        <authorList>
            <person name="Hiltunen Thoren M."/>
            <person name="Onut-Brannstrom I."/>
            <person name="Alfjorden A."/>
            <person name="Peckova H."/>
            <person name="Swords F."/>
            <person name="Hooper C."/>
            <person name="Holzer A.S."/>
            <person name="Bass D."/>
            <person name="Burki F."/>
        </authorList>
    </citation>
    <scope>NUCLEOTIDE SEQUENCE [LARGE SCALE GENOMIC DNA]</scope>
    <source>
        <strain evidence="1">20-A016</strain>
    </source>
</reference>
<evidence type="ECO:0000313" key="2">
    <source>
        <dbReference type="Proteomes" id="UP001439008"/>
    </source>
</evidence>
<proteinExistence type="predicted"/>
<gene>
    <name evidence="1" type="ORF">MHBO_000454</name>
</gene>
<dbReference type="Proteomes" id="UP001439008">
    <property type="component" value="Unassembled WGS sequence"/>
</dbReference>
<keyword evidence="2" id="KW-1185">Reference proteome</keyword>
<protein>
    <submittedName>
        <fullName evidence="1">Uncharacterized protein</fullName>
    </submittedName>
</protein>
<accession>A0ABV2AFQ8</accession>
<organism evidence="1 2">
    <name type="scientific">Bonamia ostreae</name>
    <dbReference type="NCBI Taxonomy" id="126728"/>
    <lineage>
        <taxon>Eukaryota</taxon>
        <taxon>Sar</taxon>
        <taxon>Rhizaria</taxon>
        <taxon>Endomyxa</taxon>
        <taxon>Ascetosporea</taxon>
        <taxon>Haplosporida</taxon>
        <taxon>Bonamia</taxon>
    </lineage>
</organism>